<reference evidence="2 3" key="1">
    <citation type="submission" date="2023-04" db="EMBL/GenBank/DDBJ databases">
        <title>Genome of Basidiobolus ranarum AG-B5.</title>
        <authorList>
            <person name="Stajich J.E."/>
            <person name="Carter-House D."/>
            <person name="Gryganskyi A."/>
        </authorList>
    </citation>
    <scope>NUCLEOTIDE SEQUENCE [LARGE SCALE GENOMIC DNA]</scope>
    <source>
        <strain evidence="2 3">AG-B5</strain>
    </source>
</reference>
<dbReference type="InterPro" id="IPR003114">
    <property type="entry name" value="Phox_assoc"/>
</dbReference>
<protein>
    <recommendedName>
        <fullName evidence="1">PXA domain-containing protein</fullName>
    </recommendedName>
</protein>
<accession>A0ABR2WDD7</accession>
<dbReference type="EMBL" id="JASJQH010003777">
    <property type="protein sequence ID" value="KAK9759506.1"/>
    <property type="molecule type" value="Genomic_DNA"/>
</dbReference>
<evidence type="ECO:0000313" key="3">
    <source>
        <dbReference type="Proteomes" id="UP001479436"/>
    </source>
</evidence>
<evidence type="ECO:0000259" key="1">
    <source>
        <dbReference type="PROSITE" id="PS51207"/>
    </source>
</evidence>
<name>A0ABR2WDD7_9FUNG</name>
<proteinExistence type="predicted"/>
<dbReference type="Pfam" id="PF02194">
    <property type="entry name" value="PXA"/>
    <property type="match status" value="1"/>
</dbReference>
<dbReference type="Proteomes" id="UP001479436">
    <property type="component" value="Unassembled WGS sequence"/>
</dbReference>
<organism evidence="2 3">
    <name type="scientific">Basidiobolus ranarum</name>
    <dbReference type="NCBI Taxonomy" id="34480"/>
    <lineage>
        <taxon>Eukaryota</taxon>
        <taxon>Fungi</taxon>
        <taxon>Fungi incertae sedis</taxon>
        <taxon>Zoopagomycota</taxon>
        <taxon>Entomophthoromycotina</taxon>
        <taxon>Basidiobolomycetes</taxon>
        <taxon>Basidiobolales</taxon>
        <taxon>Basidiobolaceae</taxon>
        <taxon>Basidiobolus</taxon>
    </lineage>
</organism>
<comment type="caution">
    <text evidence="2">The sequence shown here is derived from an EMBL/GenBank/DDBJ whole genome shotgun (WGS) entry which is preliminary data.</text>
</comment>
<keyword evidence="3" id="KW-1185">Reference proteome</keyword>
<sequence>MHPNRTLYKGKNVTLKFTNTCLSIFQPLFEQNLLHLTKTSRQVDVELYNLLALLLRDFVLTWYDSISQDPEFLLEIVYTFSNITQEIEKRCTKIDWTKLIVYNFANILKRHYQDFRLCQTKVGTSQVGYASFETLFHGIQPHFALSIATSFPRIRKDNPKH</sequence>
<gene>
    <name evidence="2" type="ORF">K7432_017446</name>
</gene>
<dbReference type="PROSITE" id="PS51207">
    <property type="entry name" value="PXA"/>
    <property type="match status" value="1"/>
</dbReference>
<feature type="domain" description="PXA" evidence="1">
    <location>
        <begin position="40"/>
        <end position="161"/>
    </location>
</feature>
<dbReference type="PANTHER" id="PTHR22775">
    <property type="entry name" value="SORTING NEXIN"/>
    <property type="match status" value="1"/>
</dbReference>
<evidence type="ECO:0000313" key="2">
    <source>
        <dbReference type="EMBL" id="KAK9759506.1"/>
    </source>
</evidence>
<dbReference type="PANTHER" id="PTHR22775:SF3">
    <property type="entry name" value="SORTING NEXIN-13"/>
    <property type="match status" value="1"/>
</dbReference>